<sequence length="97" mass="10845">MVNPSAVITSNGLNKWGSTDSHGEKDAEYPPRGKHVETVDPTEVLISPELDKRLNRKFDLHIVPWLFGLWLLAFIDRSNIGNARIDGLAEQLHLDGT</sequence>
<evidence type="ECO:0000313" key="2">
    <source>
        <dbReference type="Proteomes" id="UP001186974"/>
    </source>
</evidence>
<reference evidence="1" key="1">
    <citation type="submission" date="2024-09" db="EMBL/GenBank/DDBJ databases">
        <title>Black Yeasts Isolated from many extreme environments.</title>
        <authorList>
            <person name="Coleine C."/>
            <person name="Stajich J.E."/>
            <person name="Selbmann L."/>
        </authorList>
    </citation>
    <scope>NUCLEOTIDE SEQUENCE</scope>
    <source>
        <strain evidence="1">CCFEE 5737</strain>
    </source>
</reference>
<organism evidence="1 2">
    <name type="scientific">Coniosporium uncinatum</name>
    <dbReference type="NCBI Taxonomy" id="93489"/>
    <lineage>
        <taxon>Eukaryota</taxon>
        <taxon>Fungi</taxon>
        <taxon>Dikarya</taxon>
        <taxon>Ascomycota</taxon>
        <taxon>Pezizomycotina</taxon>
        <taxon>Dothideomycetes</taxon>
        <taxon>Dothideomycetes incertae sedis</taxon>
        <taxon>Coniosporium</taxon>
    </lineage>
</organism>
<proteinExistence type="predicted"/>
<dbReference type="EMBL" id="JAWDJW010009405">
    <property type="protein sequence ID" value="KAK3059445.1"/>
    <property type="molecule type" value="Genomic_DNA"/>
</dbReference>
<feature type="non-terminal residue" evidence="1">
    <location>
        <position position="97"/>
    </location>
</feature>
<comment type="caution">
    <text evidence="1">The sequence shown here is derived from an EMBL/GenBank/DDBJ whole genome shotgun (WGS) entry which is preliminary data.</text>
</comment>
<dbReference type="Proteomes" id="UP001186974">
    <property type="component" value="Unassembled WGS sequence"/>
</dbReference>
<accession>A0ACC3CZH1</accession>
<gene>
    <name evidence="1" type="ORF">LTS18_010858</name>
</gene>
<name>A0ACC3CZH1_9PEZI</name>
<keyword evidence="2" id="KW-1185">Reference proteome</keyword>
<protein>
    <submittedName>
        <fullName evidence="1">Uncharacterized protein</fullName>
    </submittedName>
</protein>
<evidence type="ECO:0000313" key="1">
    <source>
        <dbReference type="EMBL" id="KAK3059445.1"/>
    </source>
</evidence>